<feature type="region of interest" description="Disordered" evidence="2">
    <location>
        <begin position="1"/>
        <end position="23"/>
    </location>
</feature>
<sequence length="248" mass="28789">MSKTTSDLSAMTTLSSPDSTRTETATSFPRNLFLRQTPYIWALVIAVVLVTLFTMLEGICKAEFEELMKERQEEDHEATKMKEAEMREVRLMEIKEMEREVDAADAKLARIFAQNKSKGDGGGKRCAEVNVAIESIDSLTATLERHLRRMRGDEDEDEDAKVGGDIRGNFQGGVSRGVTEEAMRKIRLQMRRELREEIEEDVRREVREEVRHEDMRQMWGEMRREIRGEVKEAFEEMMKEAEEKSTRM</sequence>
<keyword evidence="3" id="KW-0812">Transmembrane</keyword>
<dbReference type="EMBL" id="VICG01000005">
    <property type="protein sequence ID" value="KAA8572118.1"/>
    <property type="molecule type" value="Genomic_DNA"/>
</dbReference>
<evidence type="ECO:0000256" key="1">
    <source>
        <dbReference type="SAM" id="Coils"/>
    </source>
</evidence>
<keyword evidence="1" id="KW-0175">Coiled coil</keyword>
<feature type="transmembrane region" description="Helical" evidence="3">
    <location>
        <begin position="39"/>
        <end position="59"/>
    </location>
</feature>
<evidence type="ECO:0000256" key="3">
    <source>
        <dbReference type="SAM" id="Phobius"/>
    </source>
</evidence>
<feature type="coiled-coil region" evidence="1">
    <location>
        <begin position="64"/>
        <end position="156"/>
    </location>
</feature>
<evidence type="ECO:0000256" key="2">
    <source>
        <dbReference type="SAM" id="MobiDB-lite"/>
    </source>
</evidence>
<protein>
    <recommendedName>
        <fullName evidence="6">Transmembrane protein</fullName>
    </recommendedName>
</protein>
<keyword evidence="3" id="KW-0472">Membrane</keyword>
<dbReference type="AlphaFoldDB" id="A0A5M9JRI5"/>
<name>A0A5M9JRI5_MONFR</name>
<reference evidence="4 5" key="1">
    <citation type="submission" date="2019-06" db="EMBL/GenBank/DDBJ databases">
        <title>Genome Sequence of the Brown Rot Fungal Pathogen Monilinia fructicola.</title>
        <authorList>
            <person name="De Miccolis Angelini R.M."/>
            <person name="Landi L."/>
            <person name="Abate D."/>
            <person name="Pollastro S."/>
            <person name="Romanazzi G."/>
            <person name="Faretra F."/>
        </authorList>
    </citation>
    <scope>NUCLEOTIDE SEQUENCE [LARGE SCALE GENOMIC DNA]</scope>
    <source>
        <strain evidence="4 5">Mfrc123</strain>
    </source>
</reference>
<keyword evidence="5" id="KW-1185">Reference proteome</keyword>
<evidence type="ECO:0008006" key="6">
    <source>
        <dbReference type="Google" id="ProtNLM"/>
    </source>
</evidence>
<dbReference type="VEuPathDB" id="FungiDB:MFRU_018g01220"/>
<evidence type="ECO:0000313" key="4">
    <source>
        <dbReference type="EMBL" id="KAA8572118.1"/>
    </source>
</evidence>
<dbReference type="Proteomes" id="UP000322873">
    <property type="component" value="Unassembled WGS sequence"/>
</dbReference>
<organism evidence="4 5">
    <name type="scientific">Monilinia fructicola</name>
    <name type="common">Brown rot fungus</name>
    <name type="synonym">Ciboria fructicola</name>
    <dbReference type="NCBI Taxonomy" id="38448"/>
    <lineage>
        <taxon>Eukaryota</taxon>
        <taxon>Fungi</taxon>
        <taxon>Dikarya</taxon>
        <taxon>Ascomycota</taxon>
        <taxon>Pezizomycotina</taxon>
        <taxon>Leotiomycetes</taxon>
        <taxon>Helotiales</taxon>
        <taxon>Sclerotiniaceae</taxon>
        <taxon>Monilinia</taxon>
    </lineage>
</organism>
<proteinExistence type="predicted"/>
<accession>A0A5M9JRI5</accession>
<evidence type="ECO:0000313" key="5">
    <source>
        <dbReference type="Proteomes" id="UP000322873"/>
    </source>
</evidence>
<keyword evidence="3" id="KW-1133">Transmembrane helix</keyword>
<comment type="caution">
    <text evidence="4">The sequence shown here is derived from an EMBL/GenBank/DDBJ whole genome shotgun (WGS) entry which is preliminary data.</text>
</comment>
<gene>
    <name evidence="4" type="ORF">EYC84_002039</name>
</gene>